<dbReference type="PANTHER" id="PTHR22878:SF63">
    <property type="entry name" value="DYNEIN AXONEMAL HEAVY CHAIN 10"/>
    <property type="match status" value="1"/>
</dbReference>
<dbReference type="OrthoDB" id="424310at2759"/>
<name>Q4RCC0_TETNG</name>
<feature type="non-terminal residue" evidence="1">
    <location>
        <position position="1"/>
    </location>
</feature>
<dbReference type="GO" id="GO:0045505">
    <property type="term" value="F:dynein intermediate chain binding"/>
    <property type="evidence" value="ECO:0007669"/>
    <property type="project" value="InterPro"/>
</dbReference>
<sequence length="66" mass="7614">DVLLATGFLSYSGPFNQEFRNLLLSEWQQELKQRHIPFGINLNLTEMLIDSPTISEWNLQVSGLLH</sequence>
<dbReference type="PANTHER" id="PTHR22878">
    <property type="entry name" value="DYNEIN HEAVY CHAIN 6, AXONEMAL-LIKE-RELATED"/>
    <property type="match status" value="1"/>
</dbReference>
<proteinExistence type="predicted"/>
<dbReference type="GO" id="GO:0030286">
    <property type="term" value="C:dynein complex"/>
    <property type="evidence" value="ECO:0007669"/>
    <property type="project" value="InterPro"/>
</dbReference>
<dbReference type="KEGG" id="tng:GSTEN00037173G001"/>
<reference evidence="1" key="2">
    <citation type="submission" date="2004-02" db="EMBL/GenBank/DDBJ databases">
        <authorList>
            <consortium name="Genoscope"/>
            <consortium name="Whitehead Institute Centre for Genome Research"/>
        </authorList>
    </citation>
    <scope>NUCLEOTIDE SEQUENCE</scope>
</reference>
<dbReference type="GO" id="GO:0007018">
    <property type="term" value="P:microtubule-based movement"/>
    <property type="evidence" value="ECO:0007669"/>
    <property type="project" value="InterPro"/>
</dbReference>
<comment type="caution">
    <text evidence="1">The sequence shown here is derived from an EMBL/GenBank/DDBJ whole genome shotgun (WGS) entry which is preliminary data.</text>
</comment>
<reference evidence="1" key="1">
    <citation type="journal article" date="2004" name="Nature">
        <title>Genome duplication in the teleost fish Tetraodon nigroviridis reveals the early vertebrate proto-karyotype.</title>
        <authorList>
            <person name="Jaillon O."/>
            <person name="Aury J.-M."/>
            <person name="Brunet F."/>
            <person name="Petit J.-L."/>
            <person name="Stange-Thomann N."/>
            <person name="Mauceli E."/>
            <person name="Bouneau L."/>
            <person name="Fischer C."/>
            <person name="Ozouf-Costaz C."/>
            <person name="Bernot A."/>
            <person name="Nicaud S."/>
            <person name="Jaffe D."/>
            <person name="Fisher S."/>
            <person name="Lutfalla G."/>
            <person name="Dossat C."/>
            <person name="Segurens B."/>
            <person name="Dasilva C."/>
            <person name="Salanoubat M."/>
            <person name="Levy M."/>
            <person name="Boudet N."/>
            <person name="Castellano S."/>
            <person name="Anthouard V."/>
            <person name="Jubin C."/>
            <person name="Castelli V."/>
            <person name="Katinka M."/>
            <person name="Vacherie B."/>
            <person name="Biemont C."/>
            <person name="Skalli Z."/>
            <person name="Cattolico L."/>
            <person name="Poulain J."/>
            <person name="De Berardinis V."/>
            <person name="Cruaud C."/>
            <person name="Duprat S."/>
            <person name="Brottier P."/>
            <person name="Coutanceau J.-P."/>
            <person name="Gouzy J."/>
            <person name="Parra G."/>
            <person name="Lardier G."/>
            <person name="Chapple C."/>
            <person name="McKernan K.J."/>
            <person name="McEwan P."/>
            <person name="Bosak S."/>
            <person name="Kellis M."/>
            <person name="Volff J.-N."/>
            <person name="Guigo R."/>
            <person name="Zody M.C."/>
            <person name="Mesirov J."/>
            <person name="Lindblad-Toh K."/>
            <person name="Birren B."/>
            <person name="Nusbaum C."/>
            <person name="Kahn D."/>
            <person name="Robinson-Rechavi M."/>
            <person name="Laudet V."/>
            <person name="Schachter V."/>
            <person name="Quetier F."/>
            <person name="Saurin W."/>
            <person name="Scarpelli C."/>
            <person name="Wincker P."/>
            <person name="Lander E.S."/>
            <person name="Weissenbach J."/>
            <person name="Roest Crollius H."/>
        </authorList>
    </citation>
    <scope>NUCLEOTIDE SEQUENCE [LARGE SCALE GENOMIC DNA]</scope>
</reference>
<gene>
    <name evidence="1" type="ORF">GSTENG00037173001</name>
</gene>
<dbReference type="Gene3D" id="1.20.920.20">
    <property type="match status" value="1"/>
</dbReference>
<dbReference type="AlphaFoldDB" id="Q4RCC0"/>
<evidence type="ECO:0000313" key="1">
    <source>
        <dbReference type="EMBL" id="CAG13963.1"/>
    </source>
</evidence>
<accession>Q4RCC0</accession>
<protein>
    <submittedName>
        <fullName evidence="1">(spotted green pufferfish) hypothetical protein</fullName>
    </submittedName>
</protein>
<organism evidence="1">
    <name type="scientific">Tetraodon nigroviridis</name>
    <name type="common">Spotted green pufferfish</name>
    <name type="synonym">Chelonodon nigroviridis</name>
    <dbReference type="NCBI Taxonomy" id="99883"/>
    <lineage>
        <taxon>Eukaryota</taxon>
        <taxon>Metazoa</taxon>
        <taxon>Chordata</taxon>
        <taxon>Craniata</taxon>
        <taxon>Vertebrata</taxon>
        <taxon>Euteleostomi</taxon>
        <taxon>Actinopterygii</taxon>
        <taxon>Neopterygii</taxon>
        <taxon>Teleostei</taxon>
        <taxon>Neoteleostei</taxon>
        <taxon>Acanthomorphata</taxon>
        <taxon>Eupercaria</taxon>
        <taxon>Tetraodontiformes</taxon>
        <taxon>Tetradontoidea</taxon>
        <taxon>Tetraodontidae</taxon>
        <taxon>Tetraodon</taxon>
    </lineage>
</organism>
<dbReference type="EMBL" id="CAAE01019300">
    <property type="protein sequence ID" value="CAG13963.1"/>
    <property type="molecule type" value="Genomic_DNA"/>
</dbReference>
<dbReference type="GO" id="GO:0051959">
    <property type="term" value="F:dynein light intermediate chain binding"/>
    <property type="evidence" value="ECO:0007669"/>
    <property type="project" value="InterPro"/>
</dbReference>
<dbReference type="InterPro" id="IPR026983">
    <property type="entry name" value="DHC"/>
</dbReference>